<evidence type="ECO:0000313" key="1">
    <source>
        <dbReference type="EMBL" id="CDW89769.1"/>
    </source>
</evidence>
<keyword evidence="2" id="KW-1185">Reference proteome</keyword>
<dbReference type="Proteomes" id="UP000039865">
    <property type="component" value="Unassembled WGS sequence"/>
</dbReference>
<dbReference type="InParanoid" id="A0A078B5S2"/>
<organism evidence="1 2">
    <name type="scientific">Stylonychia lemnae</name>
    <name type="common">Ciliate</name>
    <dbReference type="NCBI Taxonomy" id="5949"/>
    <lineage>
        <taxon>Eukaryota</taxon>
        <taxon>Sar</taxon>
        <taxon>Alveolata</taxon>
        <taxon>Ciliophora</taxon>
        <taxon>Intramacronucleata</taxon>
        <taxon>Spirotrichea</taxon>
        <taxon>Stichotrichia</taxon>
        <taxon>Sporadotrichida</taxon>
        <taxon>Oxytrichidae</taxon>
        <taxon>Stylonychinae</taxon>
        <taxon>Stylonychia</taxon>
    </lineage>
</organism>
<reference evidence="1 2" key="1">
    <citation type="submission" date="2014-06" db="EMBL/GenBank/DDBJ databases">
        <authorList>
            <person name="Swart Estienne"/>
        </authorList>
    </citation>
    <scope>NUCLEOTIDE SEQUENCE [LARGE SCALE GENOMIC DNA]</scope>
    <source>
        <strain evidence="1 2">130c</strain>
    </source>
</reference>
<dbReference type="AlphaFoldDB" id="A0A078B5S2"/>
<dbReference type="EMBL" id="CCKQ01017865">
    <property type="protein sequence ID" value="CDW89769.1"/>
    <property type="molecule type" value="Genomic_DNA"/>
</dbReference>
<accession>A0A078B5S2</accession>
<proteinExistence type="predicted"/>
<sequence>MCTKKYQYQGKTLAKIKQQDQSKQIIIEGEQKVFEPLINIMLQHNPALRIDAFYVLLELCLLNNKPVKKHLQIEEQKQSHHSPSNDETKSAFALTIQSTNAIVNEIIKKLGDFNYGAIDKVHPNPNRIFM</sequence>
<protein>
    <submittedName>
        <fullName evidence="1">Uncharacterized protein</fullName>
    </submittedName>
</protein>
<evidence type="ECO:0000313" key="2">
    <source>
        <dbReference type="Proteomes" id="UP000039865"/>
    </source>
</evidence>
<gene>
    <name evidence="1" type="primary">Contig3787.g4057</name>
    <name evidence="1" type="ORF">STYLEM_18907</name>
</gene>
<name>A0A078B5S2_STYLE</name>